<dbReference type="Proteomes" id="UP000539985">
    <property type="component" value="Unassembled WGS sequence"/>
</dbReference>
<comment type="caution">
    <text evidence="1">The sequence shown here is derived from an EMBL/GenBank/DDBJ whole genome shotgun (WGS) entry which is preliminary data.</text>
</comment>
<sequence length="123" mass="13495">MKYYINRATGEIFAFESDGSQDSYISPGLELLDEKGLAEARAAQEAALRTPEVVLQEANSQRYALLVSAGLRIAPLQYAVDLGEATDAESASLPLWKRYYLAVNRVSDQAGFPATINWPDQPV</sequence>
<accession>A0A7Y8BZS4</accession>
<proteinExistence type="predicted"/>
<dbReference type="AlphaFoldDB" id="A0A7Y8BZS4"/>
<dbReference type="EMBL" id="JACAQB010000003">
    <property type="protein sequence ID" value="NWB94635.1"/>
    <property type="molecule type" value="Genomic_DNA"/>
</dbReference>
<name>A0A7Y8BZS4_9PSED</name>
<evidence type="ECO:0000313" key="1">
    <source>
        <dbReference type="EMBL" id="NWB94635.1"/>
    </source>
</evidence>
<gene>
    <name evidence="1" type="ORF">HX882_01870</name>
</gene>
<dbReference type="Pfam" id="PF02413">
    <property type="entry name" value="Caudo_TAP"/>
    <property type="match status" value="1"/>
</dbReference>
<reference evidence="1 2" key="1">
    <citation type="submission" date="2020-04" db="EMBL/GenBank/DDBJ databases">
        <title>Molecular characterization of pseudomonads from Agaricus bisporus reveal novel blotch 2 pathogens in Western Europe.</title>
        <authorList>
            <person name="Taparia T."/>
            <person name="Krijger M."/>
            <person name="Haynes E."/>
            <person name="Elpinstone J.G."/>
            <person name="Noble R."/>
            <person name="Van Der Wolf J."/>
        </authorList>
    </citation>
    <scope>NUCLEOTIDE SEQUENCE [LARGE SCALE GENOMIC DNA]</scope>
    <source>
        <strain evidence="1 2">H7001</strain>
    </source>
</reference>
<evidence type="ECO:0000313" key="2">
    <source>
        <dbReference type="Proteomes" id="UP000539985"/>
    </source>
</evidence>
<dbReference type="InterPro" id="IPR003458">
    <property type="entry name" value="Phage_T4_Gp38_tail_assem"/>
</dbReference>
<organism evidence="1 2">
    <name type="scientific">Pseudomonas gingeri</name>
    <dbReference type="NCBI Taxonomy" id="117681"/>
    <lineage>
        <taxon>Bacteria</taxon>
        <taxon>Pseudomonadati</taxon>
        <taxon>Pseudomonadota</taxon>
        <taxon>Gammaproteobacteria</taxon>
        <taxon>Pseudomonadales</taxon>
        <taxon>Pseudomonadaceae</taxon>
        <taxon>Pseudomonas</taxon>
    </lineage>
</organism>
<dbReference type="RefSeq" id="WP_177099677.1">
    <property type="nucleotide sequence ID" value="NZ_JACAQB010000003.1"/>
</dbReference>
<protein>
    <submittedName>
        <fullName evidence="1">Tail fiber assembly protein</fullName>
    </submittedName>
</protein>